<name>A0ABP6D5W5_9ACTN</name>
<evidence type="ECO:0008006" key="4">
    <source>
        <dbReference type="Google" id="ProtNLM"/>
    </source>
</evidence>
<dbReference type="Proteomes" id="UP001501447">
    <property type="component" value="Unassembled WGS sequence"/>
</dbReference>
<gene>
    <name evidence="2" type="ORF">GCM10009863_61500</name>
</gene>
<evidence type="ECO:0000313" key="3">
    <source>
        <dbReference type="Proteomes" id="UP001501447"/>
    </source>
</evidence>
<comment type="caution">
    <text evidence="2">The sequence shown here is derived from an EMBL/GenBank/DDBJ whole genome shotgun (WGS) entry which is preliminary data.</text>
</comment>
<protein>
    <recommendedName>
        <fullName evidence="4">Translation initiation factor 2</fullName>
    </recommendedName>
</protein>
<feature type="compositionally biased region" description="Basic and acidic residues" evidence="1">
    <location>
        <begin position="31"/>
        <end position="40"/>
    </location>
</feature>
<dbReference type="EMBL" id="BAAARJ010000027">
    <property type="protein sequence ID" value="GAA2636624.1"/>
    <property type="molecule type" value="Genomic_DNA"/>
</dbReference>
<organism evidence="2 3">
    <name type="scientific">Streptomyces axinellae</name>
    <dbReference type="NCBI Taxonomy" id="552788"/>
    <lineage>
        <taxon>Bacteria</taxon>
        <taxon>Bacillati</taxon>
        <taxon>Actinomycetota</taxon>
        <taxon>Actinomycetes</taxon>
        <taxon>Kitasatosporales</taxon>
        <taxon>Streptomycetaceae</taxon>
        <taxon>Streptomyces</taxon>
    </lineage>
</organism>
<proteinExistence type="predicted"/>
<reference evidence="3" key="1">
    <citation type="journal article" date="2019" name="Int. J. Syst. Evol. Microbiol.">
        <title>The Global Catalogue of Microorganisms (GCM) 10K type strain sequencing project: providing services to taxonomists for standard genome sequencing and annotation.</title>
        <authorList>
            <consortium name="The Broad Institute Genomics Platform"/>
            <consortium name="The Broad Institute Genome Sequencing Center for Infectious Disease"/>
            <person name="Wu L."/>
            <person name="Ma J."/>
        </authorList>
    </citation>
    <scope>NUCLEOTIDE SEQUENCE [LARGE SCALE GENOMIC DNA]</scope>
    <source>
        <strain evidence="3">JCM 16373</strain>
    </source>
</reference>
<sequence>MDPLGTRTPASTLTPMPPSDPNGPAWPARTDPLDRLEPDRVGNLAGSREPGAGSREPGAGSREPGAGSREPGAVVCDVLFAVRTATTLHRLLDAAPALAGDRRIRPYFTLVPGSDFGAGALAALDGLRAAQLPWEEALRRPFGLVLAASANGGLDLLRGPLALLPHGAGFNRRIPGARAVVGADDAANGLHPEQLLLPDGSPLADVHALAHPGQLDRIAAGSPRAAARVAVVGDPTLDRLLESTPRRDRYRRALGTGRRRLVVLVSTWGPESLLARRPWLPLRMATELPYDTYQAALVLHPNEYARKAPFGLSQDLVPERRAGVLVPGPYEEWASVLVAADCVVTDHGSTALYAAALGLPVLGAYDGGGELLPGTPMARLLEGAPRLTEDAPYEGQLAQALAGDGAQRARDAASYAFGPSGNALGKLRGHLYGLLGLAPPDTPAEPEPLPLPGEVARRSSGLSAFAVDAEVGADTVKVVRRPVSGRPGHHLAAEEDWAGLRYVQSAGLLYRHAGPATGRTGHRDRVTLGDWSARLLAAYPGCRTAAAVLADDRGGLRVRGGSLLSVRIEAPGGGALPDPVAVLCGVHAWLGKHAGRSPVARVHCVVGELAATVLLGPASDEEAGALL</sequence>
<feature type="region of interest" description="Disordered" evidence="1">
    <location>
        <begin position="1"/>
        <end position="70"/>
    </location>
</feature>
<accession>A0ABP6D5W5</accession>
<dbReference type="SUPFAM" id="SSF53756">
    <property type="entry name" value="UDP-Glycosyltransferase/glycogen phosphorylase"/>
    <property type="match status" value="1"/>
</dbReference>
<keyword evidence="3" id="KW-1185">Reference proteome</keyword>
<evidence type="ECO:0000256" key="1">
    <source>
        <dbReference type="SAM" id="MobiDB-lite"/>
    </source>
</evidence>
<evidence type="ECO:0000313" key="2">
    <source>
        <dbReference type="EMBL" id="GAA2636624.1"/>
    </source>
</evidence>